<name>A0A8D0FU53_STROC</name>
<dbReference type="GO" id="GO:0016020">
    <property type="term" value="C:membrane"/>
    <property type="evidence" value="ECO:0007669"/>
    <property type="project" value="UniProtKB-SubCell"/>
</dbReference>
<evidence type="ECO:0000256" key="3">
    <source>
        <dbReference type="ARBA" id="ARBA00022989"/>
    </source>
</evidence>
<keyword evidence="3 6" id="KW-1133">Transmembrane helix</keyword>
<keyword evidence="4 6" id="KW-0472">Membrane</keyword>
<dbReference type="Proteomes" id="UP000694551">
    <property type="component" value="Unplaced"/>
</dbReference>
<evidence type="ECO:0000256" key="6">
    <source>
        <dbReference type="SAM" id="Phobius"/>
    </source>
</evidence>
<feature type="transmembrane region" description="Helical" evidence="6">
    <location>
        <begin position="25"/>
        <end position="45"/>
    </location>
</feature>
<evidence type="ECO:0000313" key="9">
    <source>
        <dbReference type="Proteomes" id="UP000694551"/>
    </source>
</evidence>
<organism evidence="8 9">
    <name type="scientific">Strix occidentalis caurina</name>
    <name type="common">northern spotted owl</name>
    <dbReference type="NCBI Taxonomy" id="311401"/>
    <lineage>
        <taxon>Eukaryota</taxon>
        <taxon>Metazoa</taxon>
        <taxon>Chordata</taxon>
        <taxon>Craniata</taxon>
        <taxon>Vertebrata</taxon>
        <taxon>Euteleostomi</taxon>
        <taxon>Archelosauria</taxon>
        <taxon>Archosauria</taxon>
        <taxon>Dinosauria</taxon>
        <taxon>Saurischia</taxon>
        <taxon>Theropoda</taxon>
        <taxon>Coelurosauria</taxon>
        <taxon>Aves</taxon>
        <taxon>Neognathae</taxon>
        <taxon>Neoaves</taxon>
        <taxon>Telluraves</taxon>
        <taxon>Strigiformes</taxon>
        <taxon>Strigidae</taxon>
        <taxon>Strix</taxon>
    </lineage>
</organism>
<evidence type="ECO:0000256" key="2">
    <source>
        <dbReference type="ARBA" id="ARBA00022692"/>
    </source>
</evidence>
<evidence type="ECO:0000256" key="7">
    <source>
        <dbReference type="SAM" id="SignalP"/>
    </source>
</evidence>
<evidence type="ECO:0000313" key="8">
    <source>
        <dbReference type="Ensembl" id="ENSSOCP00000019601.1"/>
    </source>
</evidence>
<dbReference type="Ensembl" id="ENSSOCT00000020098.1">
    <property type="protein sequence ID" value="ENSSOCP00000019601.1"/>
    <property type="gene ID" value="ENSSOCG00000014676.1"/>
</dbReference>
<comment type="subcellular location">
    <subcellularLocation>
        <location evidence="1">Membrane</location>
        <topology evidence="1">Single-pass membrane protein</topology>
    </subcellularLocation>
</comment>
<sequence>TGATLPWHLVALVLLSPIKAELQPWLIGLTAVVIFLFIVFVLLLVNRLWQMRMRRWEQGPPRPPPPQPWASGGSCPWGGRGWPWLYPTKGPQPAPASSIWCHRAGDGAVPVAPAGLRTLRMGPVTLPLCPRGGWVRGHPWVPWGQGTMAGS</sequence>
<evidence type="ECO:0000256" key="4">
    <source>
        <dbReference type="ARBA" id="ARBA00023136"/>
    </source>
</evidence>
<reference evidence="8" key="1">
    <citation type="submission" date="2025-08" db="UniProtKB">
        <authorList>
            <consortium name="Ensembl"/>
        </authorList>
    </citation>
    <scope>IDENTIFICATION</scope>
</reference>
<dbReference type="AlphaFoldDB" id="A0A8D0FU53"/>
<proteinExistence type="inferred from homology"/>
<dbReference type="Pfam" id="PF15807">
    <property type="entry name" value="MAP17"/>
    <property type="match status" value="1"/>
</dbReference>
<feature type="chain" id="PRO_5034641144" evidence="7">
    <location>
        <begin position="21"/>
        <end position="151"/>
    </location>
</feature>
<keyword evidence="2 6" id="KW-0812">Transmembrane</keyword>
<evidence type="ECO:0000256" key="1">
    <source>
        <dbReference type="ARBA" id="ARBA00004167"/>
    </source>
</evidence>
<keyword evidence="7" id="KW-0732">Signal</keyword>
<keyword evidence="9" id="KW-1185">Reference proteome</keyword>
<evidence type="ECO:0000256" key="5">
    <source>
        <dbReference type="ARBA" id="ARBA00049650"/>
    </source>
</evidence>
<comment type="similarity">
    <text evidence="5">Belongs to the PDZK1-interacting protein 1/SMIM24 family.</text>
</comment>
<dbReference type="InterPro" id="IPR031627">
    <property type="entry name" value="PDZK1IP1/SMIM24"/>
</dbReference>
<feature type="signal peptide" evidence="7">
    <location>
        <begin position="1"/>
        <end position="20"/>
    </location>
</feature>
<reference evidence="8" key="2">
    <citation type="submission" date="2025-09" db="UniProtKB">
        <authorList>
            <consortium name="Ensembl"/>
        </authorList>
    </citation>
    <scope>IDENTIFICATION</scope>
</reference>
<protein>
    <submittedName>
        <fullName evidence="8">Uncharacterized protein</fullName>
    </submittedName>
</protein>
<accession>A0A8D0FU53</accession>